<dbReference type="EMBL" id="WLYK01000009">
    <property type="protein sequence ID" value="MTD16308.1"/>
    <property type="molecule type" value="Genomic_DNA"/>
</dbReference>
<keyword evidence="2" id="KW-0285">Flavoprotein</keyword>
<dbReference type="Pfam" id="PF00743">
    <property type="entry name" value="FMO-like"/>
    <property type="match status" value="1"/>
</dbReference>
<dbReference type="InterPro" id="IPR020946">
    <property type="entry name" value="Flavin_mOase-like"/>
</dbReference>
<keyword evidence="6" id="KW-0503">Monooxygenase</keyword>
<proteinExistence type="inferred from homology"/>
<evidence type="ECO:0000256" key="3">
    <source>
        <dbReference type="ARBA" id="ARBA00022827"/>
    </source>
</evidence>
<evidence type="ECO:0000256" key="1">
    <source>
        <dbReference type="ARBA" id="ARBA00010139"/>
    </source>
</evidence>
<keyword evidence="3" id="KW-0274">FAD</keyword>
<feature type="region of interest" description="Disordered" evidence="5">
    <location>
        <begin position="161"/>
        <end position="180"/>
    </location>
</feature>
<dbReference type="InterPro" id="IPR032710">
    <property type="entry name" value="NTF2-like_dom_sf"/>
</dbReference>
<dbReference type="InterPro" id="IPR036188">
    <property type="entry name" value="FAD/NAD-bd_sf"/>
</dbReference>
<dbReference type="AlphaFoldDB" id="A0A7K1FQ83"/>
<dbReference type="SUPFAM" id="SSF51905">
    <property type="entry name" value="FAD/NAD(P)-binding domain"/>
    <property type="match status" value="2"/>
</dbReference>
<dbReference type="Gene3D" id="3.50.50.60">
    <property type="entry name" value="FAD/NAD(P)-binding domain"/>
    <property type="match status" value="2"/>
</dbReference>
<reference evidence="6 7" key="1">
    <citation type="submission" date="2019-11" db="EMBL/GenBank/DDBJ databases">
        <authorList>
            <person name="Jiang L.-Q."/>
        </authorList>
    </citation>
    <scope>NUCLEOTIDE SEQUENCE [LARGE SCALE GENOMIC DNA]</scope>
    <source>
        <strain evidence="6 7">YIM 132087</strain>
    </source>
</reference>
<dbReference type="SUPFAM" id="SSF54427">
    <property type="entry name" value="NTF2-like"/>
    <property type="match status" value="1"/>
</dbReference>
<dbReference type="PRINTS" id="PR00411">
    <property type="entry name" value="PNDRDTASEI"/>
</dbReference>
<keyword evidence="4" id="KW-0560">Oxidoreductase</keyword>
<protein>
    <submittedName>
        <fullName evidence="6">SidA/IucD/PvdA family monooxygenase</fullName>
    </submittedName>
</protein>
<keyword evidence="7" id="KW-1185">Reference proteome</keyword>
<gene>
    <name evidence="6" type="ORF">GIS00_20415</name>
</gene>
<dbReference type="PANTHER" id="PTHR43539">
    <property type="entry name" value="FLAVIN-BINDING MONOOXYGENASE-LIKE PROTEIN (AFU_ORTHOLOGUE AFUA_4G09220)"/>
    <property type="match status" value="1"/>
</dbReference>
<feature type="compositionally biased region" description="Pro residues" evidence="5">
    <location>
        <begin position="15"/>
        <end position="24"/>
    </location>
</feature>
<dbReference type="GO" id="GO:0050660">
    <property type="term" value="F:flavin adenine dinucleotide binding"/>
    <property type="evidence" value="ECO:0007669"/>
    <property type="project" value="InterPro"/>
</dbReference>
<dbReference type="PRINTS" id="PR00368">
    <property type="entry name" value="FADPNR"/>
</dbReference>
<feature type="region of interest" description="Disordered" evidence="5">
    <location>
        <begin position="1"/>
        <end position="24"/>
    </location>
</feature>
<evidence type="ECO:0000256" key="4">
    <source>
        <dbReference type="ARBA" id="ARBA00023002"/>
    </source>
</evidence>
<name>A0A7K1FQ83_9ACTN</name>
<organism evidence="6 7">
    <name type="scientific">Nakamurella alba</name>
    <dbReference type="NCBI Taxonomy" id="2665158"/>
    <lineage>
        <taxon>Bacteria</taxon>
        <taxon>Bacillati</taxon>
        <taxon>Actinomycetota</taxon>
        <taxon>Actinomycetes</taxon>
        <taxon>Nakamurellales</taxon>
        <taxon>Nakamurellaceae</taxon>
        <taxon>Nakamurella</taxon>
    </lineage>
</organism>
<evidence type="ECO:0000313" key="7">
    <source>
        <dbReference type="Proteomes" id="UP000460221"/>
    </source>
</evidence>
<feature type="compositionally biased region" description="Low complexity" evidence="5">
    <location>
        <begin position="1"/>
        <end position="14"/>
    </location>
</feature>
<dbReference type="RefSeq" id="WP_154770322.1">
    <property type="nucleotide sequence ID" value="NZ_WLYK01000009.1"/>
</dbReference>
<comment type="caution">
    <text evidence="6">The sequence shown here is derived from an EMBL/GenBank/DDBJ whole genome shotgun (WGS) entry which is preliminary data.</text>
</comment>
<evidence type="ECO:0000256" key="5">
    <source>
        <dbReference type="SAM" id="MobiDB-lite"/>
    </source>
</evidence>
<dbReference type="PANTHER" id="PTHR43539:SF68">
    <property type="entry name" value="FLAVIN-BINDING MONOOXYGENASE-LIKE PROTEIN (AFU_ORTHOLOGUE AFUA_4G09220)"/>
    <property type="match status" value="1"/>
</dbReference>
<accession>A0A7K1FQ83</accession>
<comment type="similarity">
    <text evidence="1">Belongs to the FAD-binding monooxygenase family.</text>
</comment>
<dbReference type="GO" id="GO:0050661">
    <property type="term" value="F:NADP binding"/>
    <property type="evidence" value="ECO:0007669"/>
    <property type="project" value="InterPro"/>
</dbReference>
<dbReference type="Proteomes" id="UP000460221">
    <property type="component" value="Unassembled WGS sequence"/>
</dbReference>
<evidence type="ECO:0000256" key="2">
    <source>
        <dbReference type="ARBA" id="ARBA00022630"/>
    </source>
</evidence>
<dbReference type="InterPro" id="IPR050982">
    <property type="entry name" value="Auxin_biosynth/cation_transpt"/>
</dbReference>
<evidence type="ECO:0000313" key="6">
    <source>
        <dbReference type="EMBL" id="MTD16308.1"/>
    </source>
</evidence>
<sequence length="603" mass="64141">MTITDPALPDTTTPPVTPPLTPPATPVREWLADFAPAVAAADEGAIAACFTDGATVRDLLVLEWDFTNRTGAAAIGERFASAPRARALADFQVRMDDLGEPEAWYDDARGPSAVSAFIAFTTDVGSGDGYLQLEQAEDGRWLASALVTELVELSGRGERIGASRPAGKHHGPVRGRPTWPDERAADQAWTDPAVVVIGGGHSGLAIAARFGRLGVPCLVLERNAAVGDNWRNRYAALALHDPVGADHLPYLPLPSTWPNFTPAGKFGDYLRSYADLLDIAVLTGVEVTGARPSDEGGWQVDLVDADGGTRSLHPRHVVVATGFNNLPAMPDIPGREVFRGQVCHSSEFAGAAGWTGRRVVVVGTGVSGHDIAQDLAEQGVADVVMVQRGPTYVINAGTFHQQFFANYLEGVRRTADADLMGAALPFGMYPAFGPTLVAAAREQDRETLEGLAAAGFRLGWGPNGEGINGLVFRENRTGYYYNIGASDLIIDGSIRVAQGPVTRFSASGVVLEDGTELEADLVVFATGFRSAKESSRPLLGDLTDELPEICTVGEDREYTAVWRGCGVPGLWFMVSTGIFASRFYSKHLALQILAIEEGLTAQG</sequence>
<dbReference type="GO" id="GO:0004499">
    <property type="term" value="F:N,N-dimethylaniline monooxygenase activity"/>
    <property type="evidence" value="ECO:0007669"/>
    <property type="project" value="InterPro"/>
</dbReference>